<keyword evidence="3" id="KW-1185">Reference proteome</keyword>
<accession>A0A2U3AFC2</accession>
<sequence length="196" mass="22589">MLKSFHNHLFLKVGGLFIIVLLLTFFNLKIENVQAKEKINTVPLYKDTNAIGITGTKKEVHKKAMKKYKTHMDIVEKYYKKQNIIVSNNLDDVLYQDRVNNLALELDYFTKSNSKKVKELVNFIGYYSNFDTNARIKILNKKLKNGTITNDEKNELESYRPVDTNSTKKGNTQITTVSKSKNGYDSGKAVICYKMD</sequence>
<gene>
    <name evidence="2" type="ORF">DEX24_16365</name>
</gene>
<reference evidence="2 3" key="1">
    <citation type="submission" date="2018-05" db="EMBL/GenBank/DDBJ databases">
        <title>Kurthia sibirica genome sequence.</title>
        <authorList>
            <person name="Maclea K.S."/>
            <person name="Goen A.E."/>
        </authorList>
    </citation>
    <scope>NUCLEOTIDE SEQUENCE [LARGE SCALE GENOMIC DNA]</scope>
    <source>
        <strain evidence="2 3">ATCC 49154</strain>
    </source>
</reference>
<dbReference type="AlphaFoldDB" id="A0A2U3AFC2"/>
<evidence type="ECO:0000313" key="2">
    <source>
        <dbReference type="EMBL" id="PWI23239.1"/>
    </source>
</evidence>
<keyword evidence="1" id="KW-1133">Transmembrane helix</keyword>
<dbReference type="Proteomes" id="UP000245938">
    <property type="component" value="Unassembled WGS sequence"/>
</dbReference>
<evidence type="ECO:0000313" key="3">
    <source>
        <dbReference type="Proteomes" id="UP000245938"/>
    </source>
</evidence>
<feature type="transmembrane region" description="Helical" evidence="1">
    <location>
        <begin position="9"/>
        <end position="28"/>
    </location>
</feature>
<dbReference type="EMBL" id="QFVR01000038">
    <property type="protein sequence ID" value="PWI23239.1"/>
    <property type="molecule type" value="Genomic_DNA"/>
</dbReference>
<proteinExistence type="predicted"/>
<organism evidence="2 3">
    <name type="scientific">Kurthia sibirica</name>
    <dbReference type="NCBI Taxonomy" id="202750"/>
    <lineage>
        <taxon>Bacteria</taxon>
        <taxon>Bacillati</taxon>
        <taxon>Bacillota</taxon>
        <taxon>Bacilli</taxon>
        <taxon>Bacillales</taxon>
        <taxon>Caryophanaceae</taxon>
        <taxon>Kurthia</taxon>
    </lineage>
</organism>
<evidence type="ECO:0000256" key="1">
    <source>
        <dbReference type="SAM" id="Phobius"/>
    </source>
</evidence>
<keyword evidence="1" id="KW-0472">Membrane</keyword>
<comment type="caution">
    <text evidence="2">The sequence shown here is derived from an EMBL/GenBank/DDBJ whole genome shotgun (WGS) entry which is preliminary data.</text>
</comment>
<protein>
    <submittedName>
        <fullName evidence="2">Uncharacterized protein</fullName>
    </submittedName>
</protein>
<keyword evidence="1" id="KW-0812">Transmembrane</keyword>
<name>A0A2U3AFC2_9BACL</name>